<comment type="caution">
    <text evidence="1">The sequence shown here is derived from an EMBL/GenBank/DDBJ whole genome shotgun (WGS) entry which is preliminary data.</text>
</comment>
<dbReference type="Proteomes" id="UP000304947">
    <property type="component" value="Unassembled WGS sequence"/>
</dbReference>
<sequence>MREASERLGQAESAAYDHQRRAEILHHAWENADIRIFTIDDTYLEAMVHIFQIHPSTEVCELIRTLFIEVGECWMPWDVSEIAQFIMRQLPNVKHLTVAVARRDTEDWDLDFEIGLKVLSILPFSIAVRIEAYIHADVIDCGSLQPLIIHSAYKDFTELAPDAEYWERATGWHNTFLLSSWRKRKQCQVGMRTQNEERQIEASLFEDTLGIRSEMAGWPVIASQMTPKERWEVV</sequence>
<organism evidence="1 2">
    <name type="scientific">Aureobasidium pullulans</name>
    <name type="common">Black yeast</name>
    <name type="synonym">Pullularia pullulans</name>
    <dbReference type="NCBI Taxonomy" id="5580"/>
    <lineage>
        <taxon>Eukaryota</taxon>
        <taxon>Fungi</taxon>
        <taxon>Dikarya</taxon>
        <taxon>Ascomycota</taxon>
        <taxon>Pezizomycotina</taxon>
        <taxon>Dothideomycetes</taxon>
        <taxon>Dothideomycetidae</taxon>
        <taxon>Dothideales</taxon>
        <taxon>Saccotheciaceae</taxon>
        <taxon>Aureobasidium</taxon>
    </lineage>
</organism>
<name>A0A4T0B0Z0_AURPU</name>
<gene>
    <name evidence="1" type="ORF">D6C83_07917</name>
</gene>
<dbReference type="EMBL" id="QZBU01003644">
    <property type="protein sequence ID" value="TIA26418.1"/>
    <property type="molecule type" value="Genomic_DNA"/>
</dbReference>
<accession>A0A4T0B0Z0</accession>
<protein>
    <submittedName>
        <fullName evidence="1">Uncharacterized protein</fullName>
    </submittedName>
</protein>
<dbReference type="AlphaFoldDB" id="A0A4T0B0Z0"/>
<proteinExistence type="predicted"/>
<evidence type="ECO:0000313" key="1">
    <source>
        <dbReference type="EMBL" id="TIA26418.1"/>
    </source>
</evidence>
<evidence type="ECO:0000313" key="2">
    <source>
        <dbReference type="Proteomes" id="UP000304947"/>
    </source>
</evidence>
<reference evidence="1 2" key="1">
    <citation type="submission" date="2018-10" db="EMBL/GenBank/DDBJ databases">
        <title>Fifty Aureobasidium pullulans genomes reveal a recombining polyextremotolerant generalist.</title>
        <authorList>
            <person name="Gostincar C."/>
            <person name="Turk M."/>
            <person name="Zajc J."/>
            <person name="Gunde-Cimerman N."/>
        </authorList>
    </citation>
    <scope>NUCLEOTIDE SEQUENCE [LARGE SCALE GENOMIC DNA]</scope>
    <source>
        <strain evidence="1 2">EXF-3380</strain>
    </source>
</reference>